<gene>
    <name evidence="2" type="ORF">AB0I48_28500</name>
</gene>
<accession>A0ABV3G1G7</accession>
<feature type="signal peptide" evidence="1">
    <location>
        <begin position="1"/>
        <end position="16"/>
    </location>
</feature>
<evidence type="ECO:0008006" key="4">
    <source>
        <dbReference type="Google" id="ProtNLM"/>
    </source>
</evidence>
<reference evidence="2 3" key="1">
    <citation type="submission" date="2024-06" db="EMBL/GenBank/DDBJ databases">
        <title>The Natural Products Discovery Center: Release of the First 8490 Sequenced Strains for Exploring Actinobacteria Biosynthetic Diversity.</title>
        <authorList>
            <person name="Kalkreuter E."/>
            <person name="Kautsar S.A."/>
            <person name="Yang D."/>
            <person name="Bader C.D."/>
            <person name="Teijaro C.N."/>
            <person name="Fluegel L."/>
            <person name="Davis C.M."/>
            <person name="Simpson J.R."/>
            <person name="Lauterbach L."/>
            <person name="Steele A.D."/>
            <person name="Gui C."/>
            <person name="Meng S."/>
            <person name="Li G."/>
            <person name="Viehrig K."/>
            <person name="Ye F."/>
            <person name="Su P."/>
            <person name="Kiefer A.F."/>
            <person name="Nichols A."/>
            <person name="Cepeda A.J."/>
            <person name="Yan W."/>
            <person name="Fan B."/>
            <person name="Jiang Y."/>
            <person name="Adhikari A."/>
            <person name="Zheng C.-J."/>
            <person name="Schuster L."/>
            <person name="Cowan T.M."/>
            <person name="Smanski M.J."/>
            <person name="Chevrette M.G."/>
            <person name="De Carvalho L.P.S."/>
            <person name="Shen B."/>
        </authorList>
    </citation>
    <scope>NUCLEOTIDE SEQUENCE [LARGE SCALE GENOMIC DNA]</scope>
    <source>
        <strain evidence="2 3">NPDC050403</strain>
    </source>
</reference>
<protein>
    <recommendedName>
        <fullName evidence="4">Secreted protein</fullName>
    </recommendedName>
</protein>
<sequence>MTALLSLLVVAAFAYAVHRFAPRSGATAFRIDRFRAPWPLLDDSASYYEEQRQYADIAAIRSRSEAAEIAAEPIREPERAAVRPASNPSCGTFKASFS</sequence>
<evidence type="ECO:0000256" key="1">
    <source>
        <dbReference type="SAM" id="SignalP"/>
    </source>
</evidence>
<dbReference type="RefSeq" id="WP_355091554.1">
    <property type="nucleotide sequence ID" value="NZ_JBEXKW010000139.1"/>
</dbReference>
<keyword evidence="3" id="KW-1185">Reference proteome</keyword>
<name>A0ABV3G1G7_9NOCA</name>
<feature type="chain" id="PRO_5045218745" description="Secreted protein" evidence="1">
    <location>
        <begin position="17"/>
        <end position="98"/>
    </location>
</feature>
<dbReference type="EMBL" id="JBFAKC010000015">
    <property type="protein sequence ID" value="MEV0711514.1"/>
    <property type="molecule type" value="Genomic_DNA"/>
</dbReference>
<keyword evidence="1" id="KW-0732">Signal</keyword>
<evidence type="ECO:0000313" key="3">
    <source>
        <dbReference type="Proteomes" id="UP001551695"/>
    </source>
</evidence>
<evidence type="ECO:0000313" key="2">
    <source>
        <dbReference type="EMBL" id="MEV0711514.1"/>
    </source>
</evidence>
<proteinExistence type="predicted"/>
<organism evidence="2 3">
    <name type="scientific">Nocardia aurea</name>
    <dbReference type="NCBI Taxonomy" id="2144174"/>
    <lineage>
        <taxon>Bacteria</taxon>
        <taxon>Bacillati</taxon>
        <taxon>Actinomycetota</taxon>
        <taxon>Actinomycetes</taxon>
        <taxon>Mycobacteriales</taxon>
        <taxon>Nocardiaceae</taxon>
        <taxon>Nocardia</taxon>
    </lineage>
</organism>
<comment type="caution">
    <text evidence="2">The sequence shown here is derived from an EMBL/GenBank/DDBJ whole genome shotgun (WGS) entry which is preliminary data.</text>
</comment>
<dbReference type="Proteomes" id="UP001551695">
    <property type="component" value="Unassembled WGS sequence"/>
</dbReference>